<evidence type="ECO:0000313" key="9">
    <source>
        <dbReference type="Proteomes" id="UP000192578"/>
    </source>
</evidence>
<evidence type="ECO:0000259" key="7">
    <source>
        <dbReference type="PROSITE" id="PS52027"/>
    </source>
</evidence>
<feature type="compositionally biased region" description="Polar residues" evidence="6">
    <location>
        <begin position="467"/>
        <end position="482"/>
    </location>
</feature>
<evidence type="ECO:0000256" key="3">
    <source>
        <dbReference type="ARBA" id="ARBA00022771"/>
    </source>
</evidence>
<dbReference type="EMBL" id="MTYJ01000060">
    <property type="protein sequence ID" value="OQV17471.1"/>
    <property type="molecule type" value="Genomic_DNA"/>
</dbReference>
<evidence type="ECO:0000256" key="2">
    <source>
        <dbReference type="ARBA" id="ARBA00022737"/>
    </source>
</evidence>
<evidence type="ECO:0000313" key="8">
    <source>
        <dbReference type="EMBL" id="OQV17471.1"/>
    </source>
</evidence>
<feature type="region of interest" description="Disordered" evidence="6">
    <location>
        <begin position="115"/>
        <end position="156"/>
    </location>
</feature>
<accession>A0A1W0WQI9</accession>
<evidence type="ECO:0000256" key="6">
    <source>
        <dbReference type="SAM" id="MobiDB-lite"/>
    </source>
</evidence>
<feature type="region of interest" description="Disordered" evidence="6">
    <location>
        <begin position="1"/>
        <end position="24"/>
    </location>
</feature>
<evidence type="ECO:0000256" key="4">
    <source>
        <dbReference type="ARBA" id="ARBA00022833"/>
    </source>
</evidence>
<dbReference type="Proteomes" id="UP000192578">
    <property type="component" value="Unassembled WGS sequence"/>
</dbReference>
<feature type="compositionally biased region" description="Polar residues" evidence="6">
    <location>
        <begin position="635"/>
        <end position="646"/>
    </location>
</feature>
<evidence type="ECO:0000256" key="5">
    <source>
        <dbReference type="PROSITE-ProRule" id="PRU01371"/>
    </source>
</evidence>
<gene>
    <name evidence="8" type="ORF">BV898_08405</name>
</gene>
<feature type="region of interest" description="Disordered" evidence="6">
    <location>
        <begin position="192"/>
        <end position="248"/>
    </location>
</feature>
<keyword evidence="1" id="KW-0479">Metal-binding</keyword>
<dbReference type="InterPro" id="IPR026319">
    <property type="entry name" value="ZC2HC1A/B-like"/>
</dbReference>
<feature type="region of interest" description="Disordered" evidence="6">
    <location>
        <begin position="592"/>
        <end position="681"/>
    </location>
</feature>
<dbReference type="PROSITE" id="PS52027">
    <property type="entry name" value="ZF_C2HC_C3H"/>
    <property type="match status" value="1"/>
</dbReference>
<proteinExistence type="predicted"/>
<dbReference type="OrthoDB" id="10066537at2759"/>
<keyword evidence="4" id="KW-0862">Zinc</keyword>
<keyword evidence="9" id="KW-1185">Reference proteome</keyword>
<keyword evidence="2" id="KW-0677">Repeat</keyword>
<dbReference type="InterPro" id="IPR049899">
    <property type="entry name" value="Znf_C2HC_C3H"/>
</dbReference>
<feature type="compositionally biased region" description="Basic and acidic residues" evidence="6">
    <location>
        <begin position="115"/>
        <end position="132"/>
    </location>
</feature>
<organism evidence="8 9">
    <name type="scientific">Hypsibius exemplaris</name>
    <name type="common">Freshwater tardigrade</name>
    <dbReference type="NCBI Taxonomy" id="2072580"/>
    <lineage>
        <taxon>Eukaryota</taxon>
        <taxon>Metazoa</taxon>
        <taxon>Ecdysozoa</taxon>
        <taxon>Tardigrada</taxon>
        <taxon>Eutardigrada</taxon>
        <taxon>Parachela</taxon>
        <taxon>Hypsibioidea</taxon>
        <taxon>Hypsibiidae</taxon>
        <taxon>Hypsibius</taxon>
    </lineage>
</organism>
<feature type="domain" description="C2HC/C3H-type" evidence="7">
    <location>
        <begin position="54"/>
        <end position="83"/>
    </location>
</feature>
<reference evidence="9" key="1">
    <citation type="submission" date="2017-01" db="EMBL/GenBank/DDBJ databases">
        <title>Comparative genomics of anhydrobiosis in the tardigrade Hypsibius dujardini.</title>
        <authorList>
            <person name="Yoshida Y."/>
            <person name="Koutsovoulos G."/>
            <person name="Laetsch D."/>
            <person name="Stevens L."/>
            <person name="Kumar S."/>
            <person name="Horikawa D."/>
            <person name="Ishino K."/>
            <person name="Komine S."/>
            <person name="Tomita M."/>
            <person name="Blaxter M."/>
            <person name="Arakawa K."/>
        </authorList>
    </citation>
    <scope>NUCLEOTIDE SEQUENCE [LARGE SCALE GENOMIC DNA]</scope>
    <source>
        <strain evidence="9">Z151</strain>
    </source>
</reference>
<evidence type="ECO:0000256" key="1">
    <source>
        <dbReference type="ARBA" id="ARBA00022723"/>
    </source>
</evidence>
<feature type="compositionally biased region" description="Low complexity" evidence="6">
    <location>
        <begin position="663"/>
        <end position="681"/>
    </location>
</feature>
<feature type="region of interest" description="Disordered" evidence="6">
    <location>
        <begin position="448"/>
        <end position="482"/>
    </location>
</feature>
<dbReference type="GO" id="GO:0008270">
    <property type="term" value="F:zinc ion binding"/>
    <property type="evidence" value="ECO:0007669"/>
    <property type="project" value="UniProtKB-KW"/>
</dbReference>
<sequence>MLHSMMRGKRDENPQHSMAPQLHSPVVDFDEVAIRPAPQKPFETAESPNRDLLALSPCDYCGRKFNATNLSRHVTICERLAHKPKREAFATVAQRLSHVAQEDSVKPVIRQMMERRPPADEENNNRPTDHLPKALRKMGAPVRKKSPVRGGGRTGADLFREQQKGHSKCEFCERTFREEAYVRHVDFCKTQYLSKQRQRGKEDPRSDLLKRRVQYRPPLPRTNSKESPILPRKAVSAFSSEQKPARPADLKILGSQSAMARVNPRPAAAAAAKTPTGLDKLTGKLSSMVLSDYSGAGGAAAGVNGQQRRARIITPCQQQEQRTSPSDYGSGESLLFRTGSVRAKPNNGGPSTTAATSNGISRQVVMGNSHKVHHNGGGGGAAPLLPEYDGGSGDGSSVESLLSRTGSLRVKGVFNASPGGGGCGNVLPSKSVAVDNVHKIYHSGDLLSRTGSVRSGKKATSDGGGTSMPTTPASGLSKTLGYSSGGRLELEEAIRSNGGKIRLHTTPEHSGGQKSMAEVARTIMNPADRPYPFNVASAQKEEMMLIHRSNSVRAKNSSVDSSSVDWDSFLKPAVLRTPGGADKDEHRLFQWEGDQYRAPRQRNPVKLADFSRDESRINASSGMSRSKGYYDESSAGDQRNRAQQVISASSLSESLEETEDNSSDSVSPVSASLMGSTSSVKSSSAIGSSLSSVYGLQQPKPQSKAASSPSPPRFCHNCGNAFPIENASFCCHCGMARLVTRIPIY</sequence>
<comment type="caution">
    <text evidence="8">The sequence shown here is derived from an EMBL/GenBank/DDBJ whole genome shotgun (WGS) entry which is preliminary data.</text>
</comment>
<name>A0A1W0WQI9_HYPEX</name>
<keyword evidence="3 5" id="KW-0863">Zinc-finger</keyword>
<dbReference type="PANTHER" id="PTHR13555">
    <property type="entry name" value="C2H2 ZINC FINGER CGI-62-RELATED"/>
    <property type="match status" value="1"/>
</dbReference>
<feature type="compositionally biased region" description="Basic and acidic residues" evidence="6">
    <location>
        <begin position="199"/>
        <end position="210"/>
    </location>
</feature>
<dbReference type="AlphaFoldDB" id="A0A1W0WQI9"/>
<protein>
    <recommendedName>
        <fullName evidence="7">C2HC/C3H-type domain-containing protein</fullName>
    </recommendedName>
</protein>
<dbReference type="Pfam" id="PF13913">
    <property type="entry name" value="zf-C2HC_2"/>
    <property type="match status" value="2"/>
</dbReference>